<dbReference type="EMBL" id="QGNW01000002">
    <property type="protein sequence ID" value="RVX22977.1"/>
    <property type="molecule type" value="Genomic_DNA"/>
</dbReference>
<evidence type="ECO:0000256" key="7">
    <source>
        <dbReference type="ARBA" id="ARBA00023306"/>
    </source>
</evidence>
<protein>
    <submittedName>
        <fullName evidence="8">Sister chromatid cohesion protein SCC4</fullName>
    </submittedName>
</protein>
<organism evidence="8 10">
    <name type="scientific">Vitis vinifera</name>
    <name type="common">Grape</name>
    <dbReference type="NCBI Taxonomy" id="29760"/>
    <lineage>
        <taxon>Eukaryota</taxon>
        <taxon>Viridiplantae</taxon>
        <taxon>Streptophyta</taxon>
        <taxon>Embryophyta</taxon>
        <taxon>Tracheophyta</taxon>
        <taxon>Spermatophyta</taxon>
        <taxon>Magnoliopsida</taxon>
        <taxon>eudicotyledons</taxon>
        <taxon>Gunneridae</taxon>
        <taxon>Pentapetalae</taxon>
        <taxon>rosids</taxon>
        <taxon>Vitales</taxon>
        <taxon>Vitaceae</taxon>
        <taxon>Viteae</taxon>
        <taxon>Vitis</taxon>
    </lineage>
</organism>
<evidence type="ECO:0000256" key="4">
    <source>
        <dbReference type="ARBA" id="ARBA00022776"/>
    </source>
</evidence>
<gene>
    <name evidence="8" type="primary">SCC4_6</name>
    <name evidence="9" type="synonym">SCC4_7</name>
    <name evidence="9" type="ORF">CK203_008456</name>
    <name evidence="8" type="ORF">CK203_072570</name>
</gene>
<dbReference type="Proteomes" id="UP000288805">
    <property type="component" value="Unassembled WGS sequence"/>
</dbReference>
<comment type="similarity">
    <text evidence="2">Belongs to the SCC4/mau-2 family.</text>
</comment>
<dbReference type="GO" id="GO:0007059">
    <property type="term" value="P:chromosome segregation"/>
    <property type="evidence" value="ECO:0007669"/>
    <property type="project" value="UniProtKB-KW"/>
</dbReference>
<dbReference type="AlphaFoldDB" id="A0A438F959"/>
<evidence type="ECO:0000256" key="2">
    <source>
        <dbReference type="ARBA" id="ARBA00008585"/>
    </source>
</evidence>
<evidence type="ECO:0000256" key="1">
    <source>
        <dbReference type="ARBA" id="ARBA00004123"/>
    </source>
</evidence>
<proteinExistence type="inferred from homology"/>
<keyword evidence="3" id="KW-0132">Cell division</keyword>
<evidence type="ECO:0000256" key="5">
    <source>
        <dbReference type="ARBA" id="ARBA00022829"/>
    </source>
</evidence>
<keyword evidence="4" id="KW-0498">Mitosis</keyword>
<dbReference type="GO" id="GO:0051301">
    <property type="term" value="P:cell division"/>
    <property type="evidence" value="ECO:0007669"/>
    <property type="project" value="UniProtKB-KW"/>
</dbReference>
<reference evidence="8 10" key="1">
    <citation type="journal article" date="2018" name="PLoS Genet.">
        <title>Population sequencing reveals clonal diversity and ancestral inbreeding in the grapevine cultivar Chardonnay.</title>
        <authorList>
            <person name="Roach M.J."/>
            <person name="Johnson D.L."/>
            <person name="Bohlmann J."/>
            <person name="van Vuuren H.J."/>
            <person name="Jones S.J."/>
            <person name="Pretorius I.S."/>
            <person name="Schmidt S.A."/>
            <person name="Borneman A.R."/>
        </authorList>
    </citation>
    <scope>NUCLEOTIDE SEQUENCE [LARGE SCALE GENOMIC DNA]</scope>
    <source>
        <strain evidence="10">cv. Chardonnay</strain>
        <strain evidence="8">I10V1</strain>
        <tissue evidence="8">Leaf</tissue>
    </source>
</reference>
<keyword evidence="7" id="KW-0131">Cell cycle</keyword>
<dbReference type="InterPro" id="IPR019440">
    <property type="entry name" value="MAU2"/>
</dbReference>
<evidence type="ECO:0000313" key="8">
    <source>
        <dbReference type="EMBL" id="RVW56487.1"/>
    </source>
</evidence>
<dbReference type="GO" id="GO:0007064">
    <property type="term" value="P:mitotic sister chromatid cohesion"/>
    <property type="evidence" value="ECO:0007669"/>
    <property type="project" value="InterPro"/>
</dbReference>
<evidence type="ECO:0000313" key="9">
    <source>
        <dbReference type="EMBL" id="RVX22977.1"/>
    </source>
</evidence>
<keyword evidence="6" id="KW-0539">Nucleus</keyword>
<comment type="subcellular location">
    <subcellularLocation>
        <location evidence="1">Nucleus</location>
    </subcellularLocation>
</comment>
<evidence type="ECO:0000313" key="10">
    <source>
        <dbReference type="Proteomes" id="UP000288805"/>
    </source>
</evidence>
<accession>A0A438F959</accession>
<dbReference type="GO" id="GO:0005634">
    <property type="term" value="C:nucleus"/>
    <property type="evidence" value="ECO:0007669"/>
    <property type="project" value="UniProtKB-SubCell"/>
</dbReference>
<evidence type="ECO:0000256" key="6">
    <source>
        <dbReference type="ARBA" id="ARBA00023242"/>
    </source>
</evidence>
<dbReference type="EMBL" id="QGNW01001077">
    <property type="protein sequence ID" value="RVW56487.1"/>
    <property type="molecule type" value="Genomic_DNA"/>
</dbReference>
<comment type="caution">
    <text evidence="8">The sequence shown here is derived from an EMBL/GenBank/DDBJ whole genome shotgun (WGS) entry which is preliminary data.</text>
</comment>
<sequence>MNLLTHIKRQQSLGLLFYNELLHIFYRLRICDYKNAAQHVDKLDAAMKADLQQMQHIQELTKELDALNQSLSRHDLHYTDRSALSEKQAQVQEQLRRVTRLGSSGKESLESAYFGNVKRAWGDKLDLAPPPIDGEWLPKSAVYGLIDLMVVIFGRPKGNFKECGKRIQSGLRTIQEELMKLGISDSVRGSYSVDALITLYLRLSKFLENKVAVELTRSEFVEAQEGACAIYKCFSQHESTIGNSGLNQFLF</sequence>
<keyword evidence="5" id="KW-0159">Chromosome partition</keyword>
<dbReference type="PANTHER" id="PTHR21394">
    <property type="entry name" value="MAU2 CHROMATID COHESION FACTOR HOMOLOG"/>
    <property type="match status" value="1"/>
</dbReference>
<evidence type="ECO:0000256" key="3">
    <source>
        <dbReference type="ARBA" id="ARBA00022618"/>
    </source>
</evidence>
<name>A0A438F959_VITVI</name>